<dbReference type="Pfam" id="PF14931">
    <property type="entry name" value="IFT20"/>
    <property type="match status" value="1"/>
</dbReference>
<proteinExistence type="predicted"/>
<evidence type="ECO:0000313" key="5">
    <source>
        <dbReference type="EMBL" id="ESL06132.1"/>
    </source>
</evidence>
<dbReference type="GO" id="GO:0097730">
    <property type="term" value="C:non-motile cilium"/>
    <property type="evidence" value="ECO:0007669"/>
    <property type="project" value="TreeGrafter"/>
</dbReference>
<dbReference type="GO" id="GO:0097546">
    <property type="term" value="C:ciliary base"/>
    <property type="evidence" value="ECO:0007669"/>
    <property type="project" value="TreeGrafter"/>
</dbReference>
<keyword evidence="5" id="KW-0282">Flagellum</keyword>
<dbReference type="GO" id="GO:0005737">
    <property type="term" value="C:cytoplasm"/>
    <property type="evidence" value="ECO:0007669"/>
    <property type="project" value="TreeGrafter"/>
</dbReference>
<evidence type="ECO:0000256" key="1">
    <source>
        <dbReference type="ARBA" id="ARBA00004138"/>
    </source>
</evidence>
<dbReference type="VEuPathDB" id="TriTrypDB:TRSC58_06199"/>
<dbReference type="AlphaFoldDB" id="A0A061IYP2"/>
<dbReference type="GO" id="GO:0061512">
    <property type="term" value="P:protein localization to cilium"/>
    <property type="evidence" value="ECO:0007669"/>
    <property type="project" value="TreeGrafter"/>
</dbReference>
<dbReference type="GO" id="GO:0036064">
    <property type="term" value="C:ciliary basal body"/>
    <property type="evidence" value="ECO:0007669"/>
    <property type="project" value="TreeGrafter"/>
</dbReference>
<dbReference type="EMBL" id="AUPL01006199">
    <property type="protein sequence ID" value="ESL06132.1"/>
    <property type="molecule type" value="Genomic_DNA"/>
</dbReference>
<evidence type="ECO:0000256" key="2">
    <source>
        <dbReference type="ARBA" id="ARBA00023054"/>
    </source>
</evidence>
<evidence type="ECO:0000256" key="3">
    <source>
        <dbReference type="ARBA" id="ARBA00023273"/>
    </source>
</evidence>
<keyword evidence="6" id="KW-1185">Reference proteome</keyword>
<organism evidence="5 6">
    <name type="scientific">Trypanosoma rangeli SC58</name>
    <dbReference type="NCBI Taxonomy" id="429131"/>
    <lineage>
        <taxon>Eukaryota</taxon>
        <taxon>Discoba</taxon>
        <taxon>Euglenozoa</taxon>
        <taxon>Kinetoplastea</taxon>
        <taxon>Metakinetoplastina</taxon>
        <taxon>Trypanosomatida</taxon>
        <taxon>Trypanosomatidae</taxon>
        <taxon>Trypanosoma</taxon>
        <taxon>Herpetosoma</taxon>
    </lineage>
</organism>
<sequence length="130" mass="15392">MDDDKLVMFDANGAIRMYDPEKFDQLLKAIEVEKRFTGHMDDFRNVVNQTMSIVEQLGKAIEHEKLRAIGSRNIVESEAEERFRTVQEAQVRLREKQTELDRYIAEYDSLRKVEQEQELIIQRLSQSTRD</sequence>
<dbReference type="GO" id="GO:0030990">
    <property type="term" value="C:intraciliary transport particle"/>
    <property type="evidence" value="ECO:0007669"/>
    <property type="project" value="TreeGrafter"/>
</dbReference>
<dbReference type="PANTHER" id="PTHR31978:SF1">
    <property type="entry name" value="INTRAFLAGELLAR TRANSPORT PROTEIN 20 HOMOLOG"/>
    <property type="match status" value="1"/>
</dbReference>
<dbReference type="Proteomes" id="UP000031737">
    <property type="component" value="Unassembled WGS sequence"/>
</dbReference>
<feature type="coiled-coil region" evidence="4">
    <location>
        <begin position="86"/>
        <end position="113"/>
    </location>
</feature>
<gene>
    <name evidence="5" type="ORF">TRSC58_06199</name>
</gene>
<reference evidence="5 6" key="1">
    <citation type="submission" date="2013-07" db="EMBL/GenBank/DDBJ databases">
        <authorList>
            <person name="Stoco P.H."/>
            <person name="Wagner G."/>
            <person name="Gerber A."/>
            <person name="Zaha A."/>
            <person name="Thompson C."/>
            <person name="Bartholomeu D.C."/>
            <person name="Luckemeyer D.D."/>
            <person name="Bahia D."/>
            <person name="Loreto E."/>
            <person name="Prestes E.B."/>
            <person name="Lima F.M."/>
            <person name="Rodrigues-Luiz G."/>
            <person name="Vallejo G.A."/>
            <person name="Filho J.F."/>
            <person name="Monteiro K.M."/>
            <person name="Tyler K.M."/>
            <person name="de Almeida L.G."/>
            <person name="Ortiz M.F."/>
            <person name="Siervo M.A."/>
            <person name="de Moraes M.H."/>
            <person name="Cunha O.L."/>
            <person name="Mendonca-Neto R."/>
            <person name="Silva R."/>
            <person name="Teixeira S.M."/>
            <person name="Murta S.M."/>
            <person name="Sincero T.C."/>
            <person name="Mendes T.A."/>
            <person name="Urmenyi T.P."/>
            <person name="Silva V.G."/>
            <person name="da Rocha W.D."/>
            <person name="Andersson B."/>
            <person name="Romanha A.J."/>
            <person name="Steindel M."/>
            <person name="de Vasconcelos A.T."/>
            <person name="Grisard E.C."/>
        </authorList>
    </citation>
    <scope>NUCLEOTIDE SEQUENCE [LARGE SCALE GENOMIC DNA]</scope>
    <source>
        <strain evidence="5 6">SC58</strain>
    </source>
</reference>
<keyword evidence="5" id="KW-0969">Cilium</keyword>
<name>A0A061IYP2_TRYRA</name>
<comment type="subcellular location">
    <subcellularLocation>
        <location evidence="1">Cell projection</location>
        <location evidence="1">Cilium</location>
    </subcellularLocation>
</comment>
<dbReference type="GO" id="GO:0060271">
    <property type="term" value="P:cilium assembly"/>
    <property type="evidence" value="ECO:0007669"/>
    <property type="project" value="TreeGrafter"/>
</dbReference>
<evidence type="ECO:0000313" key="6">
    <source>
        <dbReference type="Proteomes" id="UP000031737"/>
    </source>
</evidence>
<dbReference type="OrthoDB" id="10254896at2759"/>
<accession>A0A061IYP2</accession>
<protein>
    <submittedName>
        <fullName evidence="5">Intraflagellar transport (IFT) protein</fullName>
    </submittedName>
</protein>
<comment type="caution">
    <text evidence="5">The sequence shown here is derived from an EMBL/GenBank/DDBJ whole genome shotgun (WGS) entry which is preliminary data.</text>
</comment>
<dbReference type="InterPro" id="IPR028172">
    <property type="entry name" value="FT20"/>
</dbReference>
<keyword evidence="2 4" id="KW-0175">Coiled coil</keyword>
<dbReference type="PANTHER" id="PTHR31978">
    <property type="entry name" value="INTRAFLAGELLAR TRANSPORT PROTEIN 20 HOMOLOG"/>
    <property type="match status" value="1"/>
</dbReference>
<evidence type="ECO:0000256" key="4">
    <source>
        <dbReference type="SAM" id="Coils"/>
    </source>
</evidence>
<keyword evidence="3" id="KW-0966">Cell projection</keyword>